<evidence type="ECO:0000313" key="3">
    <source>
        <dbReference type="Proteomes" id="UP000262939"/>
    </source>
</evidence>
<sequence>MHNFKLLNVFVLDSPANIIVFITVFIVLYTLFRTLTKKISGVYIWLFLMAVSILAILFREYFPK</sequence>
<keyword evidence="3" id="KW-1185">Reference proteome</keyword>
<name>A0A372LG81_9BACI</name>
<evidence type="ECO:0000256" key="1">
    <source>
        <dbReference type="SAM" id="Phobius"/>
    </source>
</evidence>
<organism evidence="2 3">
    <name type="scientific">Peribacillus glennii</name>
    <dbReference type="NCBI Taxonomy" id="2303991"/>
    <lineage>
        <taxon>Bacteria</taxon>
        <taxon>Bacillati</taxon>
        <taxon>Bacillota</taxon>
        <taxon>Bacilli</taxon>
        <taxon>Bacillales</taxon>
        <taxon>Bacillaceae</taxon>
        <taxon>Peribacillus</taxon>
    </lineage>
</organism>
<keyword evidence="1" id="KW-0472">Membrane</keyword>
<protein>
    <submittedName>
        <fullName evidence="2">Uncharacterized protein</fullName>
    </submittedName>
</protein>
<reference evidence="2 3" key="1">
    <citation type="submission" date="2018-08" db="EMBL/GenBank/DDBJ databases">
        <title>Bacillus chawlae sp. nov., Bacillus glennii sp. nov., and Bacillus saganii sp. nov. Isolated from the Vehicle Assembly Building at Kennedy Space Center where the Viking Spacecraft were Assembled.</title>
        <authorList>
            <person name="Seuylemezian A."/>
            <person name="Vaishampayan P."/>
        </authorList>
    </citation>
    <scope>NUCLEOTIDE SEQUENCE [LARGE SCALE GENOMIC DNA]</scope>
    <source>
        <strain evidence="2 3">V44-8</strain>
    </source>
</reference>
<evidence type="ECO:0000313" key="2">
    <source>
        <dbReference type="EMBL" id="RFU65277.1"/>
    </source>
</evidence>
<feature type="transmembrane region" description="Helical" evidence="1">
    <location>
        <begin position="43"/>
        <end position="62"/>
    </location>
</feature>
<dbReference type="AlphaFoldDB" id="A0A372LG81"/>
<comment type="caution">
    <text evidence="2">The sequence shown here is derived from an EMBL/GenBank/DDBJ whole genome shotgun (WGS) entry which is preliminary data.</text>
</comment>
<keyword evidence="1" id="KW-0812">Transmembrane</keyword>
<dbReference type="EMBL" id="QVTD01000003">
    <property type="protein sequence ID" value="RFU65277.1"/>
    <property type="molecule type" value="Genomic_DNA"/>
</dbReference>
<feature type="transmembrane region" description="Helical" evidence="1">
    <location>
        <begin position="6"/>
        <end position="31"/>
    </location>
</feature>
<keyword evidence="1" id="KW-1133">Transmembrane helix</keyword>
<accession>A0A372LG81</accession>
<dbReference type="Proteomes" id="UP000262939">
    <property type="component" value="Unassembled WGS sequence"/>
</dbReference>
<proteinExistence type="predicted"/>
<gene>
    <name evidence="2" type="ORF">D0466_05085</name>
</gene>